<dbReference type="Pfam" id="PF00440">
    <property type="entry name" value="TetR_N"/>
    <property type="match status" value="1"/>
</dbReference>
<dbReference type="InterPro" id="IPR041583">
    <property type="entry name" value="TetR_C_31"/>
</dbReference>
<dbReference type="PRINTS" id="PR00455">
    <property type="entry name" value="HTHTETR"/>
</dbReference>
<sequence length="230" mass="24701">MVRMAHHEPPSADRPEGETAGESAGDERRAPVGSKDGRRRTRRHDPGRKTHILDATLDVIADHGVAGTTHRHIAARAGVPLGSITYHFTSLADLQAQAFARYVELQSAVFEALFEGVGTREQFLDVLVDLVHGGPARHRSAVLGFELHLAALRNPALRALTQAWTQDSCAVLARFTDPDGAARLDALLEGMIMHALLAIAPQSRDGTREAIDRTLGPAGRPRSTQAAAAP</sequence>
<evidence type="ECO:0000256" key="4">
    <source>
        <dbReference type="PROSITE-ProRule" id="PRU00335"/>
    </source>
</evidence>
<keyword evidence="3" id="KW-0804">Transcription</keyword>
<evidence type="ECO:0000256" key="1">
    <source>
        <dbReference type="ARBA" id="ARBA00023015"/>
    </source>
</evidence>
<proteinExistence type="predicted"/>
<comment type="caution">
    <text evidence="7">The sequence shown here is derived from an EMBL/GenBank/DDBJ whole genome shotgun (WGS) entry which is preliminary data.</text>
</comment>
<gene>
    <name evidence="7" type="ORF">GCM10009665_26770</name>
</gene>
<dbReference type="SUPFAM" id="SSF48498">
    <property type="entry name" value="Tetracyclin repressor-like, C-terminal domain"/>
    <property type="match status" value="1"/>
</dbReference>
<dbReference type="PROSITE" id="PS50977">
    <property type="entry name" value="HTH_TETR_2"/>
    <property type="match status" value="1"/>
</dbReference>
<organism evidence="7 8">
    <name type="scientific">Kitasatospora nipponensis</name>
    <dbReference type="NCBI Taxonomy" id="258049"/>
    <lineage>
        <taxon>Bacteria</taxon>
        <taxon>Bacillati</taxon>
        <taxon>Actinomycetota</taxon>
        <taxon>Actinomycetes</taxon>
        <taxon>Kitasatosporales</taxon>
        <taxon>Streptomycetaceae</taxon>
        <taxon>Kitasatospora</taxon>
    </lineage>
</organism>
<dbReference type="InterPro" id="IPR001647">
    <property type="entry name" value="HTH_TetR"/>
</dbReference>
<dbReference type="EMBL" id="BAAALF010000037">
    <property type="protein sequence ID" value="GAA1235268.1"/>
    <property type="molecule type" value="Genomic_DNA"/>
</dbReference>
<feature type="domain" description="HTH tetR-type" evidence="6">
    <location>
        <begin position="46"/>
        <end position="106"/>
    </location>
</feature>
<dbReference type="InterPro" id="IPR009057">
    <property type="entry name" value="Homeodomain-like_sf"/>
</dbReference>
<dbReference type="InterPro" id="IPR050109">
    <property type="entry name" value="HTH-type_TetR-like_transc_reg"/>
</dbReference>
<keyword evidence="2 4" id="KW-0238">DNA-binding</keyword>
<keyword evidence="8" id="KW-1185">Reference proteome</keyword>
<feature type="compositionally biased region" description="Basic residues" evidence="5">
    <location>
        <begin position="37"/>
        <end position="46"/>
    </location>
</feature>
<evidence type="ECO:0000313" key="8">
    <source>
        <dbReference type="Proteomes" id="UP001500037"/>
    </source>
</evidence>
<dbReference type="PANTHER" id="PTHR30055:SF234">
    <property type="entry name" value="HTH-TYPE TRANSCRIPTIONAL REGULATOR BETI"/>
    <property type="match status" value="1"/>
</dbReference>
<dbReference type="Gene3D" id="1.10.357.10">
    <property type="entry name" value="Tetracycline Repressor, domain 2"/>
    <property type="match status" value="1"/>
</dbReference>
<evidence type="ECO:0000313" key="7">
    <source>
        <dbReference type="EMBL" id="GAA1235268.1"/>
    </source>
</evidence>
<evidence type="ECO:0000256" key="3">
    <source>
        <dbReference type="ARBA" id="ARBA00023163"/>
    </source>
</evidence>
<feature type="compositionally biased region" description="Basic and acidic residues" evidence="5">
    <location>
        <begin position="1"/>
        <end position="17"/>
    </location>
</feature>
<keyword evidence="1" id="KW-0805">Transcription regulation</keyword>
<evidence type="ECO:0000259" key="6">
    <source>
        <dbReference type="PROSITE" id="PS50977"/>
    </source>
</evidence>
<evidence type="ECO:0000256" key="2">
    <source>
        <dbReference type="ARBA" id="ARBA00023125"/>
    </source>
</evidence>
<feature type="region of interest" description="Disordered" evidence="5">
    <location>
        <begin position="1"/>
        <end position="50"/>
    </location>
</feature>
<protein>
    <submittedName>
        <fullName evidence="7">TetR family transcriptional regulator</fullName>
    </submittedName>
</protein>
<reference evidence="8" key="1">
    <citation type="journal article" date="2019" name="Int. J. Syst. Evol. Microbiol.">
        <title>The Global Catalogue of Microorganisms (GCM) 10K type strain sequencing project: providing services to taxonomists for standard genome sequencing and annotation.</title>
        <authorList>
            <consortium name="The Broad Institute Genomics Platform"/>
            <consortium name="The Broad Institute Genome Sequencing Center for Infectious Disease"/>
            <person name="Wu L."/>
            <person name="Ma J."/>
        </authorList>
    </citation>
    <scope>NUCLEOTIDE SEQUENCE [LARGE SCALE GENOMIC DNA]</scope>
    <source>
        <strain evidence="8">JCM 13004</strain>
    </source>
</reference>
<dbReference type="Pfam" id="PF17940">
    <property type="entry name" value="TetR_C_31"/>
    <property type="match status" value="1"/>
</dbReference>
<name>A0ABP4GRA2_9ACTN</name>
<evidence type="ECO:0000256" key="5">
    <source>
        <dbReference type="SAM" id="MobiDB-lite"/>
    </source>
</evidence>
<dbReference type="InterPro" id="IPR036271">
    <property type="entry name" value="Tet_transcr_reg_TetR-rel_C_sf"/>
</dbReference>
<dbReference type="SUPFAM" id="SSF46689">
    <property type="entry name" value="Homeodomain-like"/>
    <property type="match status" value="1"/>
</dbReference>
<dbReference type="PANTHER" id="PTHR30055">
    <property type="entry name" value="HTH-TYPE TRANSCRIPTIONAL REGULATOR RUTR"/>
    <property type="match status" value="1"/>
</dbReference>
<feature type="DNA-binding region" description="H-T-H motif" evidence="4">
    <location>
        <begin position="69"/>
        <end position="88"/>
    </location>
</feature>
<accession>A0ABP4GRA2</accession>
<dbReference type="Proteomes" id="UP001500037">
    <property type="component" value="Unassembled WGS sequence"/>
</dbReference>